<dbReference type="SUPFAM" id="SSF103473">
    <property type="entry name" value="MFS general substrate transporter"/>
    <property type="match status" value="1"/>
</dbReference>
<gene>
    <name evidence="5" type="ORF">ALO43_05470</name>
</gene>
<evidence type="ECO:0000256" key="3">
    <source>
        <dbReference type="ARBA" id="ARBA00023136"/>
    </source>
</evidence>
<feature type="transmembrane region" description="Helical" evidence="4">
    <location>
        <begin position="289"/>
        <end position="308"/>
    </location>
</feature>
<dbReference type="InterPro" id="IPR036259">
    <property type="entry name" value="MFS_trans_sf"/>
</dbReference>
<evidence type="ECO:0000313" key="6">
    <source>
        <dbReference type="Proteomes" id="UP000050523"/>
    </source>
</evidence>
<dbReference type="RefSeq" id="WP_083492116.1">
    <property type="nucleotide sequence ID" value="NZ_JANAKH010000002.1"/>
</dbReference>
<evidence type="ECO:0000256" key="1">
    <source>
        <dbReference type="ARBA" id="ARBA00022692"/>
    </source>
</evidence>
<evidence type="ECO:0000313" key="5">
    <source>
        <dbReference type="EMBL" id="KPZ05834.1"/>
    </source>
</evidence>
<dbReference type="GO" id="GO:0022857">
    <property type="term" value="F:transmembrane transporter activity"/>
    <property type="evidence" value="ECO:0007669"/>
    <property type="project" value="InterPro"/>
</dbReference>
<proteinExistence type="predicted"/>
<dbReference type="InterPro" id="IPR011701">
    <property type="entry name" value="MFS"/>
</dbReference>
<dbReference type="EMBL" id="LJRO01000079">
    <property type="protein sequence ID" value="KPZ05834.1"/>
    <property type="molecule type" value="Genomic_DNA"/>
</dbReference>
<protein>
    <submittedName>
        <fullName evidence="5">Membrane protein</fullName>
    </submittedName>
</protein>
<feature type="transmembrane region" description="Helical" evidence="4">
    <location>
        <begin position="382"/>
        <end position="401"/>
    </location>
</feature>
<feature type="transmembrane region" description="Helical" evidence="4">
    <location>
        <begin position="164"/>
        <end position="187"/>
    </location>
</feature>
<feature type="transmembrane region" description="Helical" evidence="4">
    <location>
        <begin position="349"/>
        <end position="370"/>
    </location>
</feature>
<sequence length="430" mass="45839">MHKSSFFGRKVVAATFVMAVFGWGIGFYGPPIFMYAVIQKTGWSAALCSAAVTVHFLAGTLVVINLPALYKRVGFPWTTVSGSGILAVGTFGWTIATQPYQLFLAAVLSGFGWVTMGAAAVNTAISPWFVSKRPGAMAMAYNGASIGGVIFSSGWLYLIGRFGFSLAAIVVGVVSIAIIALLALTVFRFRPEHLGQQPDGIHHPADDLAQPQDATPITLRGNRQFITLAAAMSLGLFAQIGLISQLFMLLVDHVAEQRAGLAMGIATVSAIAGRLLSARLMQTSLNRRNVACLSYGCQLLGCMVLMLINIDAAWLWVGMVLFGLGIGNATSLPPLIAQAEFPRQQVTRVVTLIVAIAQGCYAFAPVFFGSVQALYDGPRNELLTLTLALAASIQALAMMALSNDTCEFKKLQNTKNRAITLLSKKSNYSS</sequence>
<name>A0AA40TWF4_9PSED</name>
<feature type="transmembrane region" description="Helical" evidence="4">
    <location>
        <begin position="43"/>
        <end position="66"/>
    </location>
</feature>
<feature type="transmembrane region" description="Helical" evidence="4">
    <location>
        <begin position="12"/>
        <end position="37"/>
    </location>
</feature>
<feature type="transmembrane region" description="Helical" evidence="4">
    <location>
        <begin position="225"/>
        <end position="247"/>
    </location>
</feature>
<dbReference type="InterPro" id="IPR050327">
    <property type="entry name" value="Proton-linked_MCT"/>
</dbReference>
<feature type="transmembrane region" description="Helical" evidence="4">
    <location>
        <begin position="102"/>
        <end position="125"/>
    </location>
</feature>
<organism evidence="5 6">
    <name type="scientific">Pseudomonas tremae</name>
    <dbReference type="NCBI Taxonomy" id="200454"/>
    <lineage>
        <taxon>Bacteria</taxon>
        <taxon>Pseudomonadati</taxon>
        <taxon>Pseudomonadota</taxon>
        <taxon>Gammaproteobacteria</taxon>
        <taxon>Pseudomonadales</taxon>
        <taxon>Pseudomonadaceae</taxon>
        <taxon>Pseudomonas</taxon>
    </lineage>
</organism>
<dbReference type="PANTHER" id="PTHR11360:SF290">
    <property type="entry name" value="MONOCARBOXYLATE MFS PERMEASE"/>
    <property type="match status" value="1"/>
</dbReference>
<dbReference type="PANTHER" id="PTHR11360">
    <property type="entry name" value="MONOCARBOXYLATE TRANSPORTER"/>
    <property type="match status" value="1"/>
</dbReference>
<dbReference type="AlphaFoldDB" id="A0AA40TWF4"/>
<feature type="transmembrane region" description="Helical" evidence="4">
    <location>
        <begin position="73"/>
        <end position="96"/>
    </location>
</feature>
<accession>A0AA40TWF4</accession>
<evidence type="ECO:0000256" key="2">
    <source>
        <dbReference type="ARBA" id="ARBA00022989"/>
    </source>
</evidence>
<dbReference type="Proteomes" id="UP000050523">
    <property type="component" value="Unassembled WGS sequence"/>
</dbReference>
<dbReference type="Pfam" id="PF07690">
    <property type="entry name" value="MFS_1"/>
    <property type="match status" value="1"/>
</dbReference>
<dbReference type="Gene3D" id="1.20.1250.20">
    <property type="entry name" value="MFS general substrate transporter like domains"/>
    <property type="match status" value="1"/>
</dbReference>
<feature type="transmembrane region" description="Helical" evidence="4">
    <location>
        <begin position="314"/>
        <end position="337"/>
    </location>
</feature>
<feature type="transmembrane region" description="Helical" evidence="4">
    <location>
        <begin position="137"/>
        <end position="158"/>
    </location>
</feature>
<reference evidence="5 6" key="1">
    <citation type="submission" date="2015-09" db="EMBL/GenBank/DDBJ databases">
        <title>Genome announcement of multiple Pseudomonas syringae strains.</title>
        <authorList>
            <person name="Thakur S."/>
            <person name="Wang P.W."/>
            <person name="Gong Y."/>
            <person name="Weir B.S."/>
            <person name="Guttman D.S."/>
        </authorList>
    </citation>
    <scope>NUCLEOTIDE SEQUENCE [LARGE SCALE GENOMIC DNA]</scope>
    <source>
        <strain evidence="5 6">ICMP9151</strain>
    </source>
</reference>
<keyword evidence="2 4" id="KW-1133">Transmembrane helix</keyword>
<comment type="caution">
    <text evidence="5">The sequence shown here is derived from an EMBL/GenBank/DDBJ whole genome shotgun (WGS) entry which is preliminary data.</text>
</comment>
<keyword evidence="1 4" id="KW-0812">Transmembrane</keyword>
<evidence type="ECO:0000256" key="4">
    <source>
        <dbReference type="SAM" id="Phobius"/>
    </source>
</evidence>
<keyword evidence="3 4" id="KW-0472">Membrane</keyword>
<feature type="transmembrane region" description="Helical" evidence="4">
    <location>
        <begin position="259"/>
        <end position="277"/>
    </location>
</feature>